<keyword evidence="3" id="KW-1185">Reference proteome</keyword>
<name>A0AB39ZP46_DROSZ</name>
<dbReference type="InterPro" id="IPR036282">
    <property type="entry name" value="Glutathione-S-Trfase_C_sf"/>
</dbReference>
<accession>A0AB39ZP46</accession>
<feature type="domain" description="GST N-terminal" evidence="1">
    <location>
        <begin position="2"/>
        <end position="83"/>
    </location>
</feature>
<dbReference type="PANTHER" id="PTHR43969:SF8">
    <property type="entry name" value="GLUTATHIONE S TRANSFERASE E13, ISOFORM A-RELATED"/>
    <property type="match status" value="1"/>
</dbReference>
<gene>
    <name evidence="4" type="primary">GstE6</name>
</gene>
<dbReference type="InterPro" id="IPR040079">
    <property type="entry name" value="Glutathione_S-Trfase"/>
</dbReference>
<dbReference type="InterPro" id="IPR004045">
    <property type="entry name" value="Glutathione_S-Trfase_N"/>
</dbReference>
<dbReference type="SFLD" id="SFLDG00358">
    <property type="entry name" value="Main_(cytGST)"/>
    <property type="match status" value="1"/>
</dbReference>
<reference evidence="4" key="1">
    <citation type="submission" date="2025-08" db="UniProtKB">
        <authorList>
            <consortium name="RefSeq"/>
        </authorList>
    </citation>
    <scope>IDENTIFICATION</scope>
</reference>
<dbReference type="PANTHER" id="PTHR43969">
    <property type="entry name" value="GLUTATHIONE S TRANSFERASE D10, ISOFORM A-RELATED"/>
    <property type="match status" value="1"/>
</dbReference>
<evidence type="ECO:0000259" key="1">
    <source>
        <dbReference type="PROSITE" id="PS50404"/>
    </source>
</evidence>
<dbReference type="RefSeq" id="XP_016940394.2">
    <property type="nucleotide sequence ID" value="XM_017084905.4"/>
</dbReference>
<dbReference type="SFLD" id="SFLDG01153">
    <property type="entry name" value="Main.4:_Theta-like"/>
    <property type="match status" value="1"/>
</dbReference>
<dbReference type="SFLD" id="SFLDS00019">
    <property type="entry name" value="Glutathione_Transferase_(cytos"/>
    <property type="match status" value="1"/>
</dbReference>
<proteinExistence type="predicted"/>
<sequence>MVKLTLYGLDPSPPVRAVKLTLAALNLPYEYVNVDIVARKHLSSDFVEKNPQHTVPTLEDDGHFIWDSHAIIAYLVSKYADSDALYPKDLLQRAVVDQRLHFESGVVFANGIRSISKPVIFFGQTKVPKERYDAIIEIYDFVETFLKGKDYIAGDQLTIADFSLVSSVSSLVAFVDLDPIKYARVSAWVKRLEQLPYYEEANGKGARQLMAMIKKTNFTFES</sequence>
<dbReference type="GO" id="GO:0004364">
    <property type="term" value="F:glutathione transferase activity"/>
    <property type="evidence" value="ECO:0007669"/>
    <property type="project" value="TreeGrafter"/>
</dbReference>
<dbReference type="InterPro" id="IPR004046">
    <property type="entry name" value="GST_C"/>
</dbReference>
<evidence type="ECO:0000259" key="2">
    <source>
        <dbReference type="PROSITE" id="PS50405"/>
    </source>
</evidence>
<dbReference type="GeneID" id="108017780"/>
<dbReference type="InterPro" id="IPR010987">
    <property type="entry name" value="Glutathione-S-Trfase_C-like"/>
</dbReference>
<evidence type="ECO:0000313" key="3">
    <source>
        <dbReference type="Proteomes" id="UP001652628"/>
    </source>
</evidence>
<feature type="domain" description="GST C-terminal" evidence="2">
    <location>
        <begin position="89"/>
        <end position="218"/>
    </location>
</feature>
<dbReference type="Gene3D" id="3.40.30.10">
    <property type="entry name" value="Glutaredoxin"/>
    <property type="match status" value="1"/>
</dbReference>
<dbReference type="Pfam" id="PF13417">
    <property type="entry name" value="GST_N_3"/>
    <property type="match status" value="1"/>
</dbReference>
<dbReference type="Pfam" id="PF00043">
    <property type="entry name" value="GST_C"/>
    <property type="match status" value="1"/>
</dbReference>
<dbReference type="CDD" id="cd03177">
    <property type="entry name" value="GST_C_Delta_Epsilon"/>
    <property type="match status" value="1"/>
</dbReference>
<dbReference type="SUPFAM" id="SSF52833">
    <property type="entry name" value="Thioredoxin-like"/>
    <property type="match status" value="1"/>
</dbReference>
<dbReference type="AlphaFoldDB" id="A0AB39ZP46"/>
<dbReference type="Proteomes" id="UP001652628">
    <property type="component" value="Chromosome 2R"/>
</dbReference>
<dbReference type="PROSITE" id="PS50404">
    <property type="entry name" value="GST_NTER"/>
    <property type="match status" value="1"/>
</dbReference>
<dbReference type="SUPFAM" id="SSF47616">
    <property type="entry name" value="GST C-terminal domain-like"/>
    <property type="match status" value="1"/>
</dbReference>
<dbReference type="CDD" id="cd03045">
    <property type="entry name" value="GST_N_Delta_Epsilon"/>
    <property type="match status" value="1"/>
</dbReference>
<evidence type="ECO:0000313" key="4">
    <source>
        <dbReference type="RefSeq" id="XP_016940394.2"/>
    </source>
</evidence>
<dbReference type="GO" id="GO:0006749">
    <property type="term" value="P:glutathione metabolic process"/>
    <property type="evidence" value="ECO:0007669"/>
    <property type="project" value="TreeGrafter"/>
</dbReference>
<protein>
    <submittedName>
        <fullName evidence="4">Glutathione S-transferase 1</fullName>
    </submittedName>
</protein>
<dbReference type="PROSITE" id="PS50405">
    <property type="entry name" value="GST_CTER"/>
    <property type="match status" value="1"/>
</dbReference>
<organism evidence="3 4">
    <name type="scientific">Drosophila suzukii</name>
    <name type="common">Spotted-wing drosophila fruit fly</name>
    <dbReference type="NCBI Taxonomy" id="28584"/>
    <lineage>
        <taxon>Eukaryota</taxon>
        <taxon>Metazoa</taxon>
        <taxon>Ecdysozoa</taxon>
        <taxon>Arthropoda</taxon>
        <taxon>Hexapoda</taxon>
        <taxon>Insecta</taxon>
        <taxon>Pterygota</taxon>
        <taxon>Neoptera</taxon>
        <taxon>Endopterygota</taxon>
        <taxon>Diptera</taxon>
        <taxon>Brachycera</taxon>
        <taxon>Muscomorpha</taxon>
        <taxon>Ephydroidea</taxon>
        <taxon>Drosophilidae</taxon>
        <taxon>Drosophila</taxon>
        <taxon>Sophophora</taxon>
    </lineage>
</organism>
<dbReference type="Gene3D" id="1.20.1050.10">
    <property type="match status" value="1"/>
</dbReference>
<dbReference type="InterPro" id="IPR036249">
    <property type="entry name" value="Thioredoxin-like_sf"/>
</dbReference>